<dbReference type="Pfam" id="PF04278">
    <property type="entry name" value="Tic22"/>
    <property type="match status" value="1"/>
</dbReference>
<dbReference type="PANTHER" id="PTHR33926">
    <property type="entry name" value="PROTEIN TIC 22, CHLOROPLASTIC"/>
    <property type="match status" value="1"/>
</dbReference>
<comment type="subcellular location">
    <subcellularLocation>
        <location evidence="1">Plastid</location>
        <location evidence="1">Chloroplast</location>
    </subcellularLocation>
</comment>
<evidence type="ECO:0000256" key="2">
    <source>
        <dbReference type="ARBA" id="ARBA00022528"/>
    </source>
</evidence>
<dbReference type="EMBL" id="BDSP01000289">
    <property type="protein sequence ID" value="GAX29268.1"/>
    <property type="molecule type" value="Genomic_DNA"/>
</dbReference>
<dbReference type="Proteomes" id="UP000198406">
    <property type="component" value="Unassembled WGS sequence"/>
</dbReference>
<evidence type="ECO:0000313" key="5">
    <source>
        <dbReference type="EMBL" id="GAX29268.1"/>
    </source>
</evidence>
<keyword evidence="6" id="KW-1185">Reference proteome</keyword>
<keyword evidence="4" id="KW-0732">Signal</keyword>
<proteinExistence type="predicted"/>
<dbReference type="PANTHER" id="PTHR33926:SF4">
    <property type="entry name" value="PROTEIN TIC 22, CHLOROPLASTIC"/>
    <property type="match status" value="1"/>
</dbReference>
<feature type="signal peptide" evidence="4">
    <location>
        <begin position="1"/>
        <end position="18"/>
    </location>
</feature>
<evidence type="ECO:0000256" key="4">
    <source>
        <dbReference type="SAM" id="SignalP"/>
    </source>
</evidence>
<dbReference type="GO" id="GO:0015031">
    <property type="term" value="P:protein transport"/>
    <property type="evidence" value="ECO:0007669"/>
    <property type="project" value="InterPro"/>
</dbReference>
<comment type="caution">
    <text evidence="5">The sequence shown here is derived from an EMBL/GenBank/DDBJ whole genome shotgun (WGS) entry which is preliminary data.</text>
</comment>
<accession>A0A1Z5KTK8</accession>
<sequence length="271" mass="29909">MLRLISFLLSCTVATSLSSPIVTRRTALLSSAWFPIASASAATTTSPETLIDLLKDIPTFAIVDKQGVPYMVVGEDAKVTGYFFTSYEEAKRILQTADASADKLVRELKREQPNTDPKDLINPWKQATITTVPLDVAVSLTANTVAKTAKNYFKIAPSANDIEDALDLSGQVDLEEGKVPLFYVEEFRSPNGQQPLYFSKSQLLKDYKGDGKVQVTELFATLKEILVGEDPDLLKLTLIPPPDSIARSRKITQQFKQEKAPFVLGQRIIIL</sequence>
<gene>
    <name evidence="5" type="ORF">FisN_16Hh302</name>
</gene>
<keyword evidence="3" id="KW-0934">Plastid</keyword>
<dbReference type="InterPro" id="IPR007378">
    <property type="entry name" value="Tic22-like"/>
</dbReference>
<evidence type="ECO:0000313" key="6">
    <source>
        <dbReference type="Proteomes" id="UP000198406"/>
    </source>
</evidence>
<feature type="chain" id="PRO_5012577324" evidence="4">
    <location>
        <begin position="19"/>
        <end position="271"/>
    </location>
</feature>
<dbReference type="InParanoid" id="A0A1Z5KTK8"/>
<evidence type="ECO:0000256" key="1">
    <source>
        <dbReference type="ARBA" id="ARBA00004229"/>
    </source>
</evidence>
<reference evidence="5 6" key="1">
    <citation type="journal article" date="2015" name="Plant Cell">
        <title>Oil accumulation by the oleaginous diatom Fistulifera solaris as revealed by the genome and transcriptome.</title>
        <authorList>
            <person name="Tanaka T."/>
            <person name="Maeda Y."/>
            <person name="Veluchamy A."/>
            <person name="Tanaka M."/>
            <person name="Abida H."/>
            <person name="Marechal E."/>
            <person name="Bowler C."/>
            <person name="Muto M."/>
            <person name="Sunaga Y."/>
            <person name="Tanaka M."/>
            <person name="Yoshino T."/>
            <person name="Taniguchi T."/>
            <person name="Fukuda Y."/>
            <person name="Nemoto M."/>
            <person name="Matsumoto M."/>
            <person name="Wong P.S."/>
            <person name="Aburatani S."/>
            <person name="Fujibuchi W."/>
        </authorList>
    </citation>
    <scope>NUCLEOTIDE SEQUENCE [LARGE SCALE GENOMIC DNA]</scope>
    <source>
        <strain evidence="5 6">JPCC DA0580</strain>
    </source>
</reference>
<keyword evidence="2" id="KW-0150">Chloroplast</keyword>
<name>A0A1Z5KTK8_FISSO</name>
<dbReference type="OrthoDB" id="46727at2759"/>
<evidence type="ECO:0000256" key="3">
    <source>
        <dbReference type="ARBA" id="ARBA00022640"/>
    </source>
</evidence>
<dbReference type="AlphaFoldDB" id="A0A1Z5KTK8"/>
<protein>
    <submittedName>
        <fullName evidence="5">Uncharacterized protein</fullName>
    </submittedName>
</protein>
<organism evidence="5 6">
    <name type="scientific">Fistulifera solaris</name>
    <name type="common">Oleaginous diatom</name>
    <dbReference type="NCBI Taxonomy" id="1519565"/>
    <lineage>
        <taxon>Eukaryota</taxon>
        <taxon>Sar</taxon>
        <taxon>Stramenopiles</taxon>
        <taxon>Ochrophyta</taxon>
        <taxon>Bacillariophyta</taxon>
        <taxon>Bacillariophyceae</taxon>
        <taxon>Bacillariophycidae</taxon>
        <taxon>Naviculales</taxon>
        <taxon>Naviculaceae</taxon>
        <taxon>Fistulifera</taxon>
    </lineage>
</organism>
<dbReference type="GO" id="GO:0009507">
    <property type="term" value="C:chloroplast"/>
    <property type="evidence" value="ECO:0007669"/>
    <property type="project" value="UniProtKB-SubCell"/>
</dbReference>
<dbReference type="Gene3D" id="3.40.1350.100">
    <property type="match status" value="1"/>
</dbReference>